<keyword evidence="11" id="KW-1185">Reference proteome</keyword>
<gene>
    <name evidence="10" type="ORF">L332_03235</name>
</gene>
<evidence type="ECO:0000256" key="4">
    <source>
        <dbReference type="ARBA" id="ARBA00022475"/>
    </source>
</evidence>
<evidence type="ECO:0000256" key="9">
    <source>
        <dbReference type="SAM" id="Phobius"/>
    </source>
</evidence>
<feature type="transmembrane region" description="Helical" evidence="9">
    <location>
        <begin position="128"/>
        <end position="146"/>
    </location>
</feature>
<dbReference type="Proteomes" id="UP000016462">
    <property type="component" value="Unassembled WGS sequence"/>
</dbReference>
<dbReference type="SUPFAM" id="SSF81345">
    <property type="entry name" value="ABC transporter involved in vitamin B12 uptake, BtuC"/>
    <property type="match status" value="1"/>
</dbReference>
<dbReference type="AlphaFoldDB" id="U1LMB6"/>
<feature type="transmembrane region" description="Helical" evidence="9">
    <location>
        <begin position="245"/>
        <end position="277"/>
    </location>
</feature>
<comment type="similarity">
    <text evidence="2">Belongs to the binding-protein-dependent transport system permease family. FecCD subfamily.</text>
</comment>
<evidence type="ECO:0000256" key="3">
    <source>
        <dbReference type="ARBA" id="ARBA00022448"/>
    </source>
</evidence>
<feature type="region of interest" description="Disordered" evidence="8">
    <location>
        <begin position="1"/>
        <end position="25"/>
    </location>
</feature>
<dbReference type="PANTHER" id="PTHR30472">
    <property type="entry name" value="FERRIC ENTEROBACTIN TRANSPORT SYSTEM PERMEASE PROTEIN"/>
    <property type="match status" value="1"/>
</dbReference>
<sequence length="341" mass="35704">MPDALPPRAPAPRALSGRAPSAPTGTRPALRLAIVWSLALAALVAVLLVDVRGPLELAMPRRATLVGGILVASFAHAVATVIFHTVTSNRILTPSIIGFDSMYTLMQTLTVFVFGGSAIAATDGLPKLLAQTALMVIAATALYTWLLDRSGGGVLTLLLVGVVIGLAFDSVSSFVQRILSPTDYDLLSLELFGRLSSVQPDHLPLALAVCGAVGAVVWMRRRRLDVVLLGRDGATALGVDHRRELIVALICVSVLVAFATALAGPMTFFGFLVATLAYRLAGSHKHAHVLPMAVGLGVLALAGAQLVMRHVFDAAGLVTVIIEVVGGIAFLALLLGRRRPK</sequence>
<feature type="transmembrane region" description="Helical" evidence="9">
    <location>
        <begin position="152"/>
        <end position="171"/>
    </location>
</feature>
<dbReference type="GO" id="GO:0005886">
    <property type="term" value="C:plasma membrane"/>
    <property type="evidence" value="ECO:0007669"/>
    <property type="project" value="UniProtKB-SubCell"/>
</dbReference>
<evidence type="ECO:0000313" key="10">
    <source>
        <dbReference type="EMBL" id="ERG63464.1"/>
    </source>
</evidence>
<dbReference type="PANTHER" id="PTHR30472:SF19">
    <property type="entry name" value="PETROBACTIN IMPORT SYSTEM PERMEASE PROTEIN YCLO"/>
    <property type="match status" value="1"/>
</dbReference>
<feature type="compositionally biased region" description="Pro residues" evidence="8">
    <location>
        <begin position="1"/>
        <end position="10"/>
    </location>
</feature>
<keyword evidence="7 9" id="KW-0472">Membrane</keyword>
<dbReference type="Gene3D" id="1.10.3470.10">
    <property type="entry name" value="ABC transporter involved in vitamin B12 uptake, BtuC"/>
    <property type="match status" value="1"/>
</dbReference>
<evidence type="ECO:0000256" key="2">
    <source>
        <dbReference type="ARBA" id="ARBA00007935"/>
    </source>
</evidence>
<dbReference type="Pfam" id="PF01032">
    <property type="entry name" value="FecCD"/>
    <property type="match status" value="1"/>
</dbReference>
<dbReference type="EMBL" id="ASHR01000032">
    <property type="protein sequence ID" value="ERG63464.1"/>
    <property type="molecule type" value="Genomic_DNA"/>
</dbReference>
<evidence type="ECO:0000256" key="7">
    <source>
        <dbReference type="ARBA" id="ARBA00023136"/>
    </source>
</evidence>
<feature type="transmembrane region" description="Helical" evidence="9">
    <location>
        <begin position="314"/>
        <end position="335"/>
    </location>
</feature>
<evidence type="ECO:0000256" key="5">
    <source>
        <dbReference type="ARBA" id="ARBA00022692"/>
    </source>
</evidence>
<evidence type="ECO:0000313" key="11">
    <source>
        <dbReference type="Proteomes" id="UP000016462"/>
    </source>
</evidence>
<organism evidence="10 11">
    <name type="scientific">Agrococcus pavilionensis RW1</name>
    <dbReference type="NCBI Taxonomy" id="1330458"/>
    <lineage>
        <taxon>Bacteria</taxon>
        <taxon>Bacillati</taxon>
        <taxon>Actinomycetota</taxon>
        <taxon>Actinomycetes</taxon>
        <taxon>Micrococcales</taxon>
        <taxon>Microbacteriaceae</taxon>
        <taxon>Agrococcus</taxon>
    </lineage>
</organism>
<dbReference type="GO" id="GO:0033214">
    <property type="term" value="P:siderophore-iron import into cell"/>
    <property type="evidence" value="ECO:0007669"/>
    <property type="project" value="TreeGrafter"/>
</dbReference>
<feature type="transmembrane region" description="Helical" evidence="9">
    <location>
        <begin position="29"/>
        <end position="51"/>
    </location>
</feature>
<dbReference type="InterPro" id="IPR037294">
    <property type="entry name" value="ABC_BtuC-like"/>
</dbReference>
<reference evidence="10 11" key="1">
    <citation type="journal article" date="2013" name="Genome Announc.">
        <title>First draft genome sequence from a member of the genus agrococcus, isolated from modern microbialites.</title>
        <authorList>
            <person name="White R.A.III."/>
            <person name="Grassa C.J."/>
            <person name="Suttle C.A."/>
        </authorList>
    </citation>
    <scope>NUCLEOTIDE SEQUENCE [LARGE SCALE GENOMIC DNA]</scope>
    <source>
        <strain evidence="10 11">RW1</strain>
    </source>
</reference>
<feature type="transmembrane region" description="Helical" evidence="9">
    <location>
        <begin position="202"/>
        <end position="219"/>
    </location>
</feature>
<dbReference type="InterPro" id="IPR000522">
    <property type="entry name" value="ABC_transptr_permease_BtuC"/>
</dbReference>
<evidence type="ECO:0008006" key="12">
    <source>
        <dbReference type="Google" id="ProtNLM"/>
    </source>
</evidence>
<comment type="subcellular location">
    <subcellularLocation>
        <location evidence="1">Cell membrane</location>
        <topology evidence="1">Multi-pass membrane protein</topology>
    </subcellularLocation>
</comment>
<protein>
    <recommendedName>
        <fullName evidence="12">Enterobactin ABC transporter permease</fullName>
    </recommendedName>
</protein>
<dbReference type="GO" id="GO:0022857">
    <property type="term" value="F:transmembrane transporter activity"/>
    <property type="evidence" value="ECO:0007669"/>
    <property type="project" value="InterPro"/>
</dbReference>
<keyword evidence="6 9" id="KW-1133">Transmembrane helix</keyword>
<comment type="caution">
    <text evidence="10">The sequence shown here is derived from an EMBL/GenBank/DDBJ whole genome shotgun (WGS) entry which is preliminary data.</text>
</comment>
<accession>U1LMB6</accession>
<name>U1LMB6_9MICO</name>
<keyword evidence="5 9" id="KW-0812">Transmembrane</keyword>
<evidence type="ECO:0000256" key="8">
    <source>
        <dbReference type="SAM" id="MobiDB-lite"/>
    </source>
</evidence>
<proteinExistence type="inferred from homology"/>
<dbReference type="RefSeq" id="WP_021011441.1">
    <property type="nucleotide sequence ID" value="NZ_ASHR01000032.1"/>
</dbReference>
<feature type="transmembrane region" description="Helical" evidence="9">
    <location>
        <begin position="289"/>
        <end position="308"/>
    </location>
</feature>
<evidence type="ECO:0000256" key="1">
    <source>
        <dbReference type="ARBA" id="ARBA00004651"/>
    </source>
</evidence>
<keyword evidence="4" id="KW-1003">Cell membrane</keyword>
<feature type="compositionally biased region" description="Low complexity" evidence="8">
    <location>
        <begin position="11"/>
        <end position="23"/>
    </location>
</feature>
<evidence type="ECO:0000256" key="6">
    <source>
        <dbReference type="ARBA" id="ARBA00022989"/>
    </source>
</evidence>
<feature type="transmembrane region" description="Helical" evidence="9">
    <location>
        <begin position="63"/>
        <end position="83"/>
    </location>
</feature>
<keyword evidence="3" id="KW-0813">Transport</keyword>